<name>A0AAE1HDB4_9NEOP</name>
<dbReference type="PANTHER" id="PTHR19446">
    <property type="entry name" value="REVERSE TRANSCRIPTASES"/>
    <property type="match status" value="1"/>
</dbReference>
<proteinExistence type="predicted"/>
<evidence type="ECO:0000313" key="3">
    <source>
        <dbReference type="Proteomes" id="UP001219518"/>
    </source>
</evidence>
<dbReference type="AlphaFoldDB" id="A0AAE1HDB4"/>
<feature type="region of interest" description="Disordered" evidence="1">
    <location>
        <begin position="73"/>
        <end position="163"/>
    </location>
</feature>
<dbReference type="Proteomes" id="UP001219518">
    <property type="component" value="Unassembled WGS sequence"/>
</dbReference>
<reference evidence="2" key="2">
    <citation type="journal article" date="2023" name="BMC Genomics">
        <title>Pest status, molecular evolution, and epigenetic factors derived from the genome assembly of Frankliniella fusca, a thysanopteran phytovirus vector.</title>
        <authorList>
            <person name="Catto M.A."/>
            <person name="Labadie P.E."/>
            <person name="Jacobson A.L."/>
            <person name="Kennedy G.G."/>
            <person name="Srinivasan R."/>
            <person name="Hunt B.G."/>
        </authorList>
    </citation>
    <scope>NUCLEOTIDE SEQUENCE</scope>
    <source>
        <strain evidence="2">PL_HMW_Pooled</strain>
    </source>
</reference>
<protein>
    <submittedName>
        <fullName evidence="2">Retrovirus-related Pol polyprotein from type-1 retrotransposable element R2</fullName>
    </submittedName>
</protein>
<accession>A0AAE1HDB4</accession>
<evidence type="ECO:0000256" key="1">
    <source>
        <dbReference type="SAM" id="MobiDB-lite"/>
    </source>
</evidence>
<feature type="compositionally biased region" description="Low complexity" evidence="1">
    <location>
        <begin position="88"/>
        <end position="114"/>
    </location>
</feature>
<gene>
    <name evidence="2" type="ORF">KUF71_008328</name>
</gene>
<organism evidence="2 3">
    <name type="scientific">Frankliniella fusca</name>
    <dbReference type="NCBI Taxonomy" id="407009"/>
    <lineage>
        <taxon>Eukaryota</taxon>
        <taxon>Metazoa</taxon>
        <taxon>Ecdysozoa</taxon>
        <taxon>Arthropoda</taxon>
        <taxon>Hexapoda</taxon>
        <taxon>Insecta</taxon>
        <taxon>Pterygota</taxon>
        <taxon>Neoptera</taxon>
        <taxon>Paraneoptera</taxon>
        <taxon>Thysanoptera</taxon>
        <taxon>Terebrantia</taxon>
        <taxon>Thripoidea</taxon>
        <taxon>Thripidae</taxon>
        <taxon>Frankliniella</taxon>
    </lineage>
</organism>
<sequence>MDENHVLYTALPLGNSYHCPICKFYQVKGQNPFDQLKKHMNNKHGGVEVEDEGVIACSFEELQDAIIARTQQVATPAPAQPPSPQGSPSPSSRTPSARTSRQRGAALQARQAIANSELLTPPDVPLPLRRTPGANRRQLPSTPEPLRDEPFLSPSQSEDTAPRLSKWQENWLLKLNEDISWEELLQTLDELTKSITPPENPTPGGKPPRGKHQGVKAAARIQRIYRREGCARAGEPPESIILPDQAPPPDLLAEVNPEDIKIILDKVSNTAPGPDRTNYACWKRHDSSGIVLARIFSICLRHRKFPPSWKESMTVLIYKKGDKDDLSNWRPIALSNCAGKIFCSLISRRLGKWAATYNLLLWAQKGFTPTEGCLEHNFML</sequence>
<reference evidence="2" key="1">
    <citation type="submission" date="2021-07" db="EMBL/GenBank/DDBJ databases">
        <authorList>
            <person name="Catto M.A."/>
            <person name="Jacobson A."/>
            <person name="Kennedy G."/>
            <person name="Labadie P."/>
            <person name="Hunt B.G."/>
            <person name="Srinivasan R."/>
        </authorList>
    </citation>
    <scope>NUCLEOTIDE SEQUENCE</scope>
    <source>
        <strain evidence="2">PL_HMW_Pooled</strain>
        <tissue evidence="2">Head</tissue>
    </source>
</reference>
<comment type="caution">
    <text evidence="2">The sequence shown here is derived from an EMBL/GenBank/DDBJ whole genome shotgun (WGS) entry which is preliminary data.</text>
</comment>
<dbReference type="EMBL" id="JAHWGI010000970">
    <property type="protein sequence ID" value="KAK3919179.1"/>
    <property type="molecule type" value="Genomic_DNA"/>
</dbReference>
<feature type="region of interest" description="Disordered" evidence="1">
    <location>
        <begin position="193"/>
        <end position="214"/>
    </location>
</feature>
<evidence type="ECO:0000313" key="2">
    <source>
        <dbReference type="EMBL" id="KAK3919179.1"/>
    </source>
</evidence>
<feature type="compositionally biased region" description="Pro residues" evidence="1">
    <location>
        <begin position="78"/>
        <end position="87"/>
    </location>
</feature>
<keyword evidence="3" id="KW-1185">Reference proteome</keyword>